<dbReference type="GO" id="GO:0005634">
    <property type="term" value="C:nucleus"/>
    <property type="evidence" value="ECO:0007669"/>
    <property type="project" value="TreeGrafter"/>
</dbReference>
<dbReference type="Gene3D" id="3.10.20.90">
    <property type="entry name" value="Phosphatidylinositol 3-kinase Catalytic Subunit, Chain A, domain 1"/>
    <property type="match status" value="1"/>
</dbReference>
<dbReference type="Proteomes" id="UP000250266">
    <property type="component" value="Unassembled WGS sequence"/>
</dbReference>
<evidence type="ECO:0000256" key="8">
    <source>
        <dbReference type="ARBA" id="ARBA00022801"/>
    </source>
</evidence>
<dbReference type="InterPro" id="IPR048857">
    <property type="entry name" value="OTU1_Ubl"/>
</dbReference>
<evidence type="ECO:0000256" key="5">
    <source>
        <dbReference type="ARBA" id="ARBA00022723"/>
    </source>
</evidence>
<dbReference type="Pfam" id="PF02338">
    <property type="entry name" value="OTU"/>
    <property type="match status" value="1"/>
</dbReference>
<proteinExistence type="predicted"/>
<evidence type="ECO:0000256" key="3">
    <source>
        <dbReference type="ARBA" id="ARBA00022490"/>
    </source>
</evidence>
<keyword evidence="9 11" id="KW-0788">Thiol protease</keyword>
<sequence length="351" mass="38245">MRIRLRSPAGTSTITLADTATVSDLLSSISEATSLPLFDLKWGFPPRPVDPSLYGLATRLSDTDLKLNGEQLIVIALETGGANIQPSNNISSSKTDAKPALSSQNPSFAGQTNTKRKASDPLTLTRKAASIDSDPPEVVVPSHGSTLVLRVMPDDNSCLFRALGSALLSDVLDGMTELRSVVATAIQDDPETYTAAVLDKAPDDYCRWIQHPDSWGGAIEIGIIARYFGVEVSSINVQDVRVDRFNEGPSRRCILVYSGIHYDVIALSPSDPPHTHSDLSAEDDVKIFDVDDIEVLEAAKKLCRELQKKHYYTDTQRFEILCNDCGWKGHGEKDAVEHAESTGHYNFGEVS</sequence>
<evidence type="ECO:0000313" key="14">
    <source>
        <dbReference type="EMBL" id="OCK84393.1"/>
    </source>
</evidence>
<dbReference type="EMBL" id="KV744838">
    <property type="protein sequence ID" value="OCK84393.1"/>
    <property type="molecule type" value="Genomic_DNA"/>
</dbReference>
<dbReference type="PANTHER" id="PTHR13312">
    <property type="entry name" value="HIV-INDUCED PROTEIN-7-LIKE PROTEASE"/>
    <property type="match status" value="1"/>
</dbReference>
<evidence type="ECO:0000256" key="1">
    <source>
        <dbReference type="ARBA" id="ARBA00000707"/>
    </source>
</evidence>
<reference evidence="14 15" key="1">
    <citation type="journal article" date="2016" name="Nat. Commun.">
        <title>Ectomycorrhizal ecology is imprinted in the genome of the dominant symbiotic fungus Cenococcum geophilum.</title>
        <authorList>
            <consortium name="DOE Joint Genome Institute"/>
            <person name="Peter M."/>
            <person name="Kohler A."/>
            <person name="Ohm R.A."/>
            <person name="Kuo A."/>
            <person name="Krutzmann J."/>
            <person name="Morin E."/>
            <person name="Arend M."/>
            <person name="Barry K.W."/>
            <person name="Binder M."/>
            <person name="Choi C."/>
            <person name="Clum A."/>
            <person name="Copeland A."/>
            <person name="Grisel N."/>
            <person name="Haridas S."/>
            <person name="Kipfer T."/>
            <person name="LaButti K."/>
            <person name="Lindquist E."/>
            <person name="Lipzen A."/>
            <person name="Maire R."/>
            <person name="Meier B."/>
            <person name="Mihaltcheva S."/>
            <person name="Molinier V."/>
            <person name="Murat C."/>
            <person name="Poggeler S."/>
            <person name="Quandt C.A."/>
            <person name="Sperisen C."/>
            <person name="Tritt A."/>
            <person name="Tisserant E."/>
            <person name="Crous P.W."/>
            <person name="Henrissat B."/>
            <person name="Nehls U."/>
            <person name="Egli S."/>
            <person name="Spatafora J.W."/>
            <person name="Grigoriev I.V."/>
            <person name="Martin F.M."/>
        </authorList>
    </citation>
    <scope>NUCLEOTIDE SEQUENCE [LARGE SCALE GENOMIC DNA]</scope>
    <source>
        <strain evidence="14 15">CBS 459.81</strain>
    </source>
</reference>
<dbReference type="GO" id="GO:0008270">
    <property type="term" value="F:zinc ion binding"/>
    <property type="evidence" value="ECO:0007669"/>
    <property type="project" value="UniProtKB-KW"/>
</dbReference>
<protein>
    <recommendedName>
        <fullName evidence="11">Ubiquitin thioesterase OTU</fullName>
        <ecNumber evidence="11">3.4.19.12</ecNumber>
    </recommendedName>
</protein>
<dbReference type="GO" id="GO:0004843">
    <property type="term" value="F:cysteine-type deubiquitinase activity"/>
    <property type="evidence" value="ECO:0007669"/>
    <property type="project" value="UniProtKB-UniRule"/>
</dbReference>
<dbReference type="GO" id="GO:0016579">
    <property type="term" value="P:protein deubiquitination"/>
    <property type="evidence" value="ECO:0007669"/>
    <property type="project" value="TreeGrafter"/>
</dbReference>
<feature type="region of interest" description="Disordered" evidence="12">
    <location>
        <begin position="85"/>
        <end position="122"/>
    </location>
</feature>
<dbReference type="Pfam" id="PF21403">
    <property type="entry name" value="OTU1_UBXL"/>
    <property type="match status" value="1"/>
</dbReference>
<dbReference type="Pfam" id="PF24560">
    <property type="entry name" value="zf-C2H2_OTU1_C"/>
    <property type="match status" value="1"/>
</dbReference>
<evidence type="ECO:0000256" key="7">
    <source>
        <dbReference type="ARBA" id="ARBA00022786"/>
    </source>
</evidence>
<organism evidence="14 15">
    <name type="scientific">Lepidopterella palustris CBS 459.81</name>
    <dbReference type="NCBI Taxonomy" id="1314670"/>
    <lineage>
        <taxon>Eukaryota</taxon>
        <taxon>Fungi</taxon>
        <taxon>Dikarya</taxon>
        <taxon>Ascomycota</taxon>
        <taxon>Pezizomycotina</taxon>
        <taxon>Dothideomycetes</taxon>
        <taxon>Pleosporomycetidae</taxon>
        <taxon>Mytilinidiales</taxon>
        <taxon>Argynnaceae</taxon>
        <taxon>Lepidopterella</taxon>
    </lineage>
</organism>
<evidence type="ECO:0000256" key="11">
    <source>
        <dbReference type="RuleBase" id="RU367104"/>
    </source>
</evidence>
<keyword evidence="10" id="KW-0862">Zinc</keyword>
<evidence type="ECO:0000256" key="12">
    <source>
        <dbReference type="SAM" id="MobiDB-lite"/>
    </source>
</evidence>
<comment type="subcellular location">
    <subcellularLocation>
        <location evidence="2 11">Cytoplasm</location>
    </subcellularLocation>
</comment>
<dbReference type="GO" id="GO:0005829">
    <property type="term" value="C:cytosol"/>
    <property type="evidence" value="ECO:0007669"/>
    <property type="project" value="TreeGrafter"/>
</dbReference>
<dbReference type="CDD" id="cd22745">
    <property type="entry name" value="OTU_OTU1"/>
    <property type="match status" value="1"/>
</dbReference>
<evidence type="ECO:0000259" key="13">
    <source>
        <dbReference type="PROSITE" id="PS50802"/>
    </source>
</evidence>
<dbReference type="InterPro" id="IPR057766">
    <property type="entry name" value="Znf-C2H2_OTU1-like_C"/>
</dbReference>
<keyword evidence="8 11" id="KW-0378">Hydrolase</keyword>
<evidence type="ECO:0000256" key="2">
    <source>
        <dbReference type="ARBA" id="ARBA00004496"/>
    </source>
</evidence>
<evidence type="ECO:0000256" key="10">
    <source>
        <dbReference type="ARBA" id="ARBA00022833"/>
    </source>
</evidence>
<dbReference type="InterPro" id="IPR003323">
    <property type="entry name" value="OTU_dom"/>
</dbReference>
<dbReference type="PANTHER" id="PTHR13312:SF0">
    <property type="entry name" value="UBIQUITIN THIOESTERASE OTU1"/>
    <property type="match status" value="1"/>
</dbReference>
<feature type="compositionally biased region" description="Polar residues" evidence="12">
    <location>
        <begin position="101"/>
        <end position="113"/>
    </location>
</feature>
<keyword evidence="3 11" id="KW-0963">Cytoplasm</keyword>
<name>A0A8E2JJ67_9PEZI</name>
<dbReference type="SUPFAM" id="SSF54001">
    <property type="entry name" value="Cysteine proteinases"/>
    <property type="match status" value="1"/>
</dbReference>
<evidence type="ECO:0000256" key="9">
    <source>
        <dbReference type="ARBA" id="ARBA00022807"/>
    </source>
</evidence>
<keyword evidence="15" id="KW-1185">Reference proteome</keyword>
<keyword evidence="5" id="KW-0479">Metal-binding</keyword>
<dbReference type="PROSITE" id="PS50802">
    <property type="entry name" value="OTU"/>
    <property type="match status" value="1"/>
</dbReference>
<dbReference type="FunFam" id="3.90.70.80:FF:000016">
    <property type="entry name" value="Putative ubiquitin thioesterase otu1"/>
    <property type="match status" value="1"/>
</dbReference>
<keyword evidence="4" id="KW-0645">Protease</keyword>
<evidence type="ECO:0000256" key="4">
    <source>
        <dbReference type="ARBA" id="ARBA00022670"/>
    </source>
</evidence>
<dbReference type="GO" id="GO:0030968">
    <property type="term" value="P:endoplasmic reticulum unfolded protein response"/>
    <property type="evidence" value="ECO:0007669"/>
    <property type="project" value="TreeGrafter"/>
</dbReference>
<evidence type="ECO:0000256" key="6">
    <source>
        <dbReference type="ARBA" id="ARBA00022771"/>
    </source>
</evidence>
<keyword evidence="6" id="KW-0863">Zinc-finger</keyword>
<gene>
    <name evidence="14" type="ORF">K432DRAFT_414019</name>
</gene>
<feature type="compositionally biased region" description="Polar residues" evidence="12">
    <location>
        <begin position="85"/>
        <end position="94"/>
    </location>
</feature>
<dbReference type="AlphaFoldDB" id="A0A8E2JJ67"/>
<dbReference type="EC" id="3.4.19.12" evidence="11"/>
<dbReference type="OrthoDB" id="65596at2759"/>
<dbReference type="GO" id="GO:0036503">
    <property type="term" value="P:ERAD pathway"/>
    <property type="evidence" value="ECO:0007669"/>
    <property type="project" value="TreeGrafter"/>
</dbReference>
<dbReference type="Gene3D" id="3.90.70.80">
    <property type="match status" value="1"/>
</dbReference>
<accession>A0A8E2JJ67</accession>
<feature type="domain" description="OTU" evidence="13">
    <location>
        <begin position="147"/>
        <end position="268"/>
    </location>
</feature>
<keyword evidence="7 11" id="KW-0833">Ubl conjugation pathway</keyword>
<dbReference type="InterPro" id="IPR038765">
    <property type="entry name" value="Papain-like_cys_pep_sf"/>
</dbReference>
<evidence type="ECO:0000313" key="15">
    <source>
        <dbReference type="Proteomes" id="UP000250266"/>
    </source>
</evidence>
<comment type="function">
    <text evidence="11">Hydrolase that can remove conjugated ubiquitin from proteins and may therefore play an important regulatory role at the level of protein turnover by preventing degradation.</text>
</comment>
<comment type="catalytic activity">
    <reaction evidence="1 11">
        <text>Thiol-dependent hydrolysis of ester, thioester, amide, peptide and isopeptide bonds formed by the C-terminal Gly of ubiquitin (a 76-residue protein attached to proteins as an intracellular targeting signal).</text>
        <dbReference type="EC" id="3.4.19.12"/>
    </reaction>
</comment>